<evidence type="ECO:0000256" key="1">
    <source>
        <dbReference type="SAM" id="MobiDB-lite"/>
    </source>
</evidence>
<dbReference type="AlphaFoldDB" id="B0XXD5"/>
<dbReference type="VEuPathDB" id="FungiDB:AFUB_047940"/>
<feature type="compositionally biased region" description="Low complexity" evidence="1">
    <location>
        <begin position="34"/>
        <end position="61"/>
    </location>
</feature>
<dbReference type="HOGENOM" id="CLU_083650_2_0_1"/>
<feature type="chain" id="PRO_5002760543" evidence="2">
    <location>
        <begin position="19"/>
        <end position="290"/>
    </location>
</feature>
<feature type="region of interest" description="Disordered" evidence="1">
    <location>
        <begin position="29"/>
        <end position="61"/>
    </location>
</feature>
<gene>
    <name evidence="3" type="ORF">AFUB_047940</name>
</gene>
<dbReference type="Proteomes" id="UP000001699">
    <property type="component" value="Unassembled WGS sequence"/>
</dbReference>
<organism evidence="3 4">
    <name type="scientific">Aspergillus fumigatus (strain CBS 144.89 / FGSC A1163 / CEA10)</name>
    <name type="common">Neosartorya fumigata</name>
    <dbReference type="NCBI Taxonomy" id="451804"/>
    <lineage>
        <taxon>Eukaryota</taxon>
        <taxon>Fungi</taxon>
        <taxon>Dikarya</taxon>
        <taxon>Ascomycota</taxon>
        <taxon>Pezizomycotina</taxon>
        <taxon>Eurotiomycetes</taxon>
        <taxon>Eurotiomycetidae</taxon>
        <taxon>Eurotiales</taxon>
        <taxon>Aspergillaceae</taxon>
        <taxon>Aspergillus</taxon>
        <taxon>Aspergillus subgen. Fumigati</taxon>
    </lineage>
</organism>
<dbReference type="PANTHER" id="PTHR36195">
    <property type="entry name" value="DOMAIN PROTEIN, PUTATIVE (AFU_ORTHOLOGUE AFUA_5G01990)-RELATED-RELATED"/>
    <property type="match status" value="1"/>
</dbReference>
<sequence>MFFSRLLFIAAFALAVSALPQFYPGGSMTRHDATPTSSTSISPTSTFASSSASPSATTSSSGSVQIVNKLDTTVYLWSTSDTSSAMQTIASGETYTETYRTNSNGGGISIKMATTESQASVLQFEYTKASDTLYWDLSAIDMDSDSEFITAGFSATPSDASCSSVTCAAGESDCSEVYQESDDVATQSCSATAGITTAVRPPRLSEGLPNMSYCKDQSTVAICHISVFLSVLILYIEHNVAATVLEAAVVVLACSRDVVYERATITIACPGTLTVAAPPLSDTVVPLTLL</sequence>
<feature type="signal peptide" evidence="2">
    <location>
        <begin position="1"/>
        <end position="18"/>
    </location>
</feature>
<evidence type="ECO:0000313" key="3">
    <source>
        <dbReference type="EMBL" id="EDP53609.1"/>
    </source>
</evidence>
<proteinExistence type="predicted"/>
<dbReference type="EMBL" id="DS499596">
    <property type="protein sequence ID" value="EDP53609.1"/>
    <property type="molecule type" value="Genomic_DNA"/>
</dbReference>
<evidence type="ECO:0000256" key="2">
    <source>
        <dbReference type="SAM" id="SignalP"/>
    </source>
</evidence>
<keyword evidence="2" id="KW-0732">Signal</keyword>
<name>B0XXD5_ASPFC</name>
<keyword evidence="4" id="KW-1185">Reference proteome</keyword>
<protein>
    <submittedName>
        <fullName evidence="3">GPI anchored cell wall protein, putative</fullName>
    </submittedName>
</protein>
<evidence type="ECO:0000313" key="4">
    <source>
        <dbReference type="Proteomes" id="UP000001699"/>
    </source>
</evidence>
<dbReference type="PANTHER" id="PTHR36195:SF6">
    <property type="entry name" value="SECRETED THAUMATIN-LIKE PROTEIN CALA"/>
    <property type="match status" value="1"/>
</dbReference>
<dbReference type="Pfam" id="PF04681">
    <property type="entry name" value="Bys1"/>
    <property type="match status" value="1"/>
</dbReference>
<reference evidence="3 4" key="1">
    <citation type="journal article" date="2008" name="PLoS Genet.">
        <title>Genomic islands in the pathogenic filamentous fungus Aspergillus fumigatus.</title>
        <authorList>
            <person name="Fedorova N.D."/>
            <person name="Khaldi N."/>
            <person name="Joardar V.S."/>
            <person name="Maiti R."/>
            <person name="Amedeo P."/>
            <person name="Anderson M.J."/>
            <person name="Crabtree J."/>
            <person name="Silva J.C."/>
            <person name="Badger J.H."/>
            <person name="Albarraq A."/>
            <person name="Angiuoli S."/>
            <person name="Bussey H."/>
            <person name="Bowyer P."/>
            <person name="Cotty P.J."/>
            <person name="Dyer P.S."/>
            <person name="Egan A."/>
            <person name="Galens K."/>
            <person name="Fraser-Liggett C.M."/>
            <person name="Haas B.J."/>
            <person name="Inman J.M."/>
            <person name="Kent R."/>
            <person name="Lemieux S."/>
            <person name="Malavazi I."/>
            <person name="Orvis J."/>
            <person name="Roemer T."/>
            <person name="Ronning C.M."/>
            <person name="Sundaram J.P."/>
            <person name="Sutton G."/>
            <person name="Turner G."/>
            <person name="Venter J.C."/>
            <person name="White O.R."/>
            <person name="Whitty B.R."/>
            <person name="Youngman P."/>
            <person name="Wolfe K.H."/>
            <person name="Goldman G.H."/>
            <person name="Wortman J.R."/>
            <person name="Jiang B."/>
            <person name="Denning D.W."/>
            <person name="Nierman W.C."/>
        </authorList>
    </citation>
    <scope>NUCLEOTIDE SEQUENCE [LARGE SCALE GENOMIC DNA]</scope>
    <source>
        <strain evidence="4">CBS 144.89 / FGSC A1163 / CEA10</strain>
    </source>
</reference>
<dbReference type="InterPro" id="IPR006771">
    <property type="entry name" value="CetA-like"/>
</dbReference>
<accession>B0XXD5</accession>
<dbReference type="OrthoDB" id="5144514at2759"/>